<evidence type="ECO:0000313" key="1">
    <source>
        <dbReference type="EMBL" id="KAK9139787.1"/>
    </source>
</evidence>
<name>A0AAP0JVQ2_9MAGN</name>
<evidence type="ECO:0000313" key="2">
    <source>
        <dbReference type="Proteomes" id="UP001419268"/>
    </source>
</evidence>
<keyword evidence="2" id="KW-1185">Reference proteome</keyword>
<dbReference type="Proteomes" id="UP001419268">
    <property type="component" value="Unassembled WGS sequence"/>
</dbReference>
<accession>A0AAP0JVQ2</accession>
<protein>
    <submittedName>
        <fullName evidence="1">Uncharacterized protein</fullName>
    </submittedName>
</protein>
<dbReference type="EMBL" id="JBBNAG010000004">
    <property type="protein sequence ID" value="KAK9139787.1"/>
    <property type="molecule type" value="Genomic_DNA"/>
</dbReference>
<proteinExistence type="predicted"/>
<comment type="caution">
    <text evidence="1">The sequence shown here is derived from an EMBL/GenBank/DDBJ whole genome shotgun (WGS) entry which is preliminary data.</text>
</comment>
<organism evidence="1 2">
    <name type="scientific">Stephania cephalantha</name>
    <dbReference type="NCBI Taxonomy" id="152367"/>
    <lineage>
        <taxon>Eukaryota</taxon>
        <taxon>Viridiplantae</taxon>
        <taxon>Streptophyta</taxon>
        <taxon>Embryophyta</taxon>
        <taxon>Tracheophyta</taxon>
        <taxon>Spermatophyta</taxon>
        <taxon>Magnoliopsida</taxon>
        <taxon>Ranunculales</taxon>
        <taxon>Menispermaceae</taxon>
        <taxon>Menispermoideae</taxon>
        <taxon>Cissampelideae</taxon>
        <taxon>Stephania</taxon>
    </lineage>
</organism>
<reference evidence="1 2" key="1">
    <citation type="submission" date="2024-01" db="EMBL/GenBank/DDBJ databases">
        <title>Genome assemblies of Stephania.</title>
        <authorList>
            <person name="Yang L."/>
        </authorList>
    </citation>
    <scope>NUCLEOTIDE SEQUENCE [LARGE SCALE GENOMIC DNA]</scope>
    <source>
        <strain evidence="1">JXDWG</strain>
        <tissue evidence="1">Leaf</tissue>
    </source>
</reference>
<sequence>MAVRQGARTEAKCADREPRRGCASCSRSARRARAGAQDVPTEEKEEEITDMGTLYGINRCASLNIFGVSV</sequence>
<gene>
    <name evidence="1" type="ORF">Scep_009468</name>
</gene>
<dbReference type="AlphaFoldDB" id="A0AAP0JVQ2"/>